<dbReference type="GO" id="GO:0005384">
    <property type="term" value="F:manganese ion transmembrane transporter activity"/>
    <property type="evidence" value="ECO:0007669"/>
    <property type="project" value="InterPro"/>
</dbReference>
<dbReference type="InterPro" id="IPR008217">
    <property type="entry name" value="Ccc1_fam"/>
</dbReference>
<evidence type="ECO:0000256" key="5">
    <source>
        <dbReference type="SAM" id="Phobius"/>
    </source>
</evidence>
<feature type="transmembrane region" description="Helical" evidence="5">
    <location>
        <begin position="122"/>
        <end position="142"/>
    </location>
</feature>
<dbReference type="AlphaFoldDB" id="A0A1F7TM14"/>
<organism evidence="6 7">
    <name type="scientific">Candidatus Uhrbacteria bacterium RIFCSPHIGHO2_01_FULL_63_20</name>
    <dbReference type="NCBI Taxonomy" id="1802385"/>
    <lineage>
        <taxon>Bacteria</taxon>
        <taxon>Candidatus Uhriibacteriota</taxon>
    </lineage>
</organism>
<keyword evidence="2 5" id="KW-0812">Transmembrane</keyword>
<evidence type="ECO:0008006" key="8">
    <source>
        <dbReference type="Google" id="ProtNLM"/>
    </source>
</evidence>
<keyword evidence="3 5" id="KW-1133">Transmembrane helix</keyword>
<evidence type="ECO:0000256" key="1">
    <source>
        <dbReference type="ARBA" id="ARBA00004127"/>
    </source>
</evidence>
<evidence type="ECO:0000313" key="7">
    <source>
        <dbReference type="Proteomes" id="UP000177885"/>
    </source>
</evidence>
<feature type="transmembrane region" description="Helical" evidence="5">
    <location>
        <begin position="16"/>
        <end position="36"/>
    </location>
</feature>
<feature type="transmembrane region" description="Helical" evidence="5">
    <location>
        <begin position="95"/>
        <end position="116"/>
    </location>
</feature>
<evidence type="ECO:0000256" key="2">
    <source>
        <dbReference type="ARBA" id="ARBA00022692"/>
    </source>
</evidence>
<sequence length="182" mass="19766">MLKTLRTQIVSSMREIIFGLEDSLVSTLGTITGIAVGTDSRFVVILSGLVLIAVEATSMTAGSYLSTKSYEAAERASDKDGHRPRRQGEISPRRAASVMGVFYLVGGFVPLIPYLFLPIHSAFLPSIVMTVIALFALGVWSAKFTKRDRLRSGLEMLFISMAAASIGYFIGTFVRDTFSVSL</sequence>
<gene>
    <name evidence="6" type="ORF">A2856_00840</name>
</gene>
<feature type="transmembrane region" description="Helical" evidence="5">
    <location>
        <begin position="154"/>
        <end position="174"/>
    </location>
</feature>
<accession>A0A1F7TM14</accession>
<proteinExistence type="predicted"/>
<evidence type="ECO:0000313" key="6">
    <source>
        <dbReference type="EMBL" id="OGL67020.1"/>
    </source>
</evidence>
<feature type="transmembrane region" description="Helical" evidence="5">
    <location>
        <begin position="42"/>
        <end position="65"/>
    </location>
</feature>
<reference evidence="6 7" key="1">
    <citation type="journal article" date="2016" name="Nat. Commun.">
        <title>Thousands of microbial genomes shed light on interconnected biogeochemical processes in an aquifer system.</title>
        <authorList>
            <person name="Anantharaman K."/>
            <person name="Brown C.T."/>
            <person name="Hug L.A."/>
            <person name="Sharon I."/>
            <person name="Castelle C.J."/>
            <person name="Probst A.J."/>
            <person name="Thomas B.C."/>
            <person name="Singh A."/>
            <person name="Wilkins M.J."/>
            <person name="Karaoz U."/>
            <person name="Brodie E.L."/>
            <person name="Williams K.H."/>
            <person name="Hubbard S.S."/>
            <person name="Banfield J.F."/>
        </authorList>
    </citation>
    <scope>NUCLEOTIDE SEQUENCE [LARGE SCALE GENOMIC DNA]</scope>
</reference>
<dbReference type="GO" id="GO:0030026">
    <property type="term" value="P:intracellular manganese ion homeostasis"/>
    <property type="evidence" value="ECO:0007669"/>
    <property type="project" value="InterPro"/>
</dbReference>
<dbReference type="Pfam" id="PF01988">
    <property type="entry name" value="VIT1"/>
    <property type="match status" value="2"/>
</dbReference>
<protein>
    <recommendedName>
        <fullName evidence="8">VIT family protein</fullName>
    </recommendedName>
</protein>
<dbReference type="PANTHER" id="PTHR31851">
    <property type="entry name" value="FE(2+)/MN(2+) TRANSPORTER PCL1"/>
    <property type="match status" value="1"/>
</dbReference>
<evidence type="ECO:0000256" key="4">
    <source>
        <dbReference type="ARBA" id="ARBA00023136"/>
    </source>
</evidence>
<dbReference type="Proteomes" id="UP000177885">
    <property type="component" value="Unassembled WGS sequence"/>
</dbReference>
<evidence type="ECO:0000256" key="3">
    <source>
        <dbReference type="ARBA" id="ARBA00022989"/>
    </source>
</evidence>
<keyword evidence="4 5" id="KW-0472">Membrane</keyword>
<comment type="caution">
    <text evidence="6">The sequence shown here is derived from an EMBL/GenBank/DDBJ whole genome shotgun (WGS) entry which is preliminary data.</text>
</comment>
<name>A0A1F7TM14_9BACT</name>
<dbReference type="EMBL" id="MGDT01000004">
    <property type="protein sequence ID" value="OGL67020.1"/>
    <property type="molecule type" value="Genomic_DNA"/>
</dbReference>
<dbReference type="STRING" id="1802385.A2856_00840"/>
<comment type="subcellular location">
    <subcellularLocation>
        <location evidence="1">Endomembrane system</location>
        <topology evidence="1">Multi-pass membrane protein</topology>
    </subcellularLocation>
</comment>
<dbReference type="GO" id="GO:0012505">
    <property type="term" value="C:endomembrane system"/>
    <property type="evidence" value="ECO:0007669"/>
    <property type="project" value="UniProtKB-SubCell"/>
</dbReference>